<dbReference type="AlphaFoldDB" id="K3WVG6"/>
<dbReference type="InParanoid" id="K3WVG6"/>
<dbReference type="OMA" id="CTIFGCE"/>
<dbReference type="PRINTS" id="PR00686">
    <property type="entry name" value="TIFACTORIID"/>
</dbReference>
<dbReference type="InterPro" id="IPR000814">
    <property type="entry name" value="TBP"/>
</dbReference>
<evidence type="ECO:0000256" key="4">
    <source>
        <dbReference type="SAM" id="MobiDB-lite"/>
    </source>
</evidence>
<dbReference type="Proteomes" id="UP000019132">
    <property type="component" value="Unassembled WGS sequence"/>
</dbReference>
<proteinExistence type="inferred from homology"/>
<reference evidence="6" key="2">
    <citation type="submission" date="2010-04" db="EMBL/GenBank/DDBJ databases">
        <authorList>
            <person name="Buell R."/>
            <person name="Hamilton J."/>
            <person name="Hostetler J."/>
        </authorList>
    </citation>
    <scope>NUCLEOTIDE SEQUENCE [LARGE SCALE GENOMIC DNA]</scope>
    <source>
        <strain evidence="6">DAOM:BR144</strain>
    </source>
</reference>
<evidence type="ECO:0000313" key="6">
    <source>
        <dbReference type="Proteomes" id="UP000019132"/>
    </source>
</evidence>
<reference evidence="5" key="3">
    <citation type="submission" date="2015-02" db="UniProtKB">
        <authorList>
            <consortium name="EnsemblProtists"/>
        </authorList>
    </citation>
    <scope>IDENTIFICATION</scope>
    <source>
        <strain evidence="5">DAOM BR144</strain>
    </source>
</reference>
<evidence type="ECO:0000256" key="1">
    <source>
        <dbReference type="ARBA" id="ARBA00005560"/>
    </source>
</evidence>
<dbReference type="STRING" id="431595.K3WVG6"/>
<feature type="region of interest" description="Disordered" evidence="4">
    <location>
        <begin position="1"/>
        <end position="20"/>
    </location>
</feature>
<dbReference type="SUPFAM" id="SSF55945">
    <property type="entry name" value="TATA-box binding protein-like"/>
    <property type="match status" value="2"/>
</dbReference>
<dbReference type="eggNOG" id="KOG3302">
    <property type="taxonomic scope" value="Eukaryota"/>
</dbReference>
<dbReference type="CDD" id="cd00652">
    <property type="entry name" value="TBP_TLF"/>
    <property type="match status" value="1"/>
</dbReference>
<keyword evidence="2" id="KW-0238">DNA-binding</keyword>
<dbReference type="HOGENOM" id="CLU_060161_4_1_1"/>
<dbReference type="EMBL" id="GL376599">
    <property type="status" value="NOT_ANNOTATED_CDS"/>
    <property type="molecule type" value="Genomic_DNA"/>
</dbReference>
<protein>
    <recommendedName>
        <fullName evidence="7">TATA-box-binding protein</fullName>
    </recommendedName>
</protein>
<keyword evidence="3" id="KW-0804">Transcription</keyword>
<name>K3WVG6_GLOUD</name>
<dbReference type="InterPro" id="IPR012295">
    <property type="entry name" value="TBP_dom_sf"/>
</dbReference>
<dbReference type="Gene3D" id="3.30.310.10">
    <property type="entry name" value="TATA-Binding Protein"/>
    <property type="match status" value="2"/>
</dbReference>
<dbReference type="EnsemblProtists" id="PYU1_T008964">
    <property type="protein sequence ID" value="PYU1_T008964"/>
    <property type="gene ID" value="PYU1_G008946"/>
</dbReference>
<comment type="similarity">
    <text evidence="1">Belongs to the TBP family.</text>
</comment>
<sequence length="223" mass="25138">MTRTSTRGHGDDDYDDDAPWTTERLSEHGVTLHIVNMLAHGSLRSPIDVKQLALQVRNADYTPRGFNALVIRFQTPKASLLVYRSGKFLIVGSKSEADTHQALDKFRSILKKLSYPSDLSKFTIANVVGSADLGFKVRLEGLAREHSRFCTYEPELFPGLIYRVVKPKCTLLVFVSGKIIITGYKTREEGEDVLCKMFPVLLQYRIRMESFDSDESDDSDGVL</sequence>
<dbReference type="Pfam" id="PF00352">
    <property type="entry name" value="TBP"/>
    <property type="match status" value="2"/>
</dbReference>
<evidence type="ECO:0000313" key="5">
    <source>
        <dbReference type="EnsemblProtists" id="PYU1_T008964"/>
    </source>
</evidence>
<dbReference type="FunCoup" id="K3WVG6">
    <property type="interactions" value="472"/>
</dbReference>
<reference evidence="6" key="1">
    <citation type="journal article" date="2010" name="Genome Biol.">
        <title>Genome sequence of the necrotrophic plant pathogen Pythium ultimum reveals original pathogenicity mechanisms and effector repertoire.</title>
        <authorList>
            <person name="Levesque C.A."/>
            <person name="Brouwer H."/>
            <person name="Cano L."/>
            <person name="Hamilton J.P."/>
            <person name="Holt C."/>
            <person name="Huitema E."/>
            <person name="Raffaele S."/>
            <person name="Robideau G.P."/>
            <person name="Thines M."/>
            <person name="Win J."/>
            <person name="Zerillo M.M."/>
            <person name="Beakes G.W."/>
            <person name="Boore J.L."/>
            <person name="Busam D."/>
            <person name="Dumas B."/>
            <person name="Ferriera S."/>
            <person name="Fuerstenberg S.I."/>
            <person name="Gachon C.M."/>
            <person name="Gaulin E."/>
            <person name="Govers F."/>
            <person name="Grenville-Briggs L."/>
            <person name="Horner N."/>
            <person name="Hostetler J."/>
            <person name="Jiang R.H."/>
            <person name="Johnson J."/>
            <person name="Krajaejun T."/>
            <person name="Lin H."/>
            <person name="Meijer H.J."/>
            <person name="Moore B."/>
            <person name="Morris P."/>
            <person name="Phuntmart V."/>
            <person name="Puiu D."/>
            <person name="Shetty J."/>
            <person name="Stajich J.E."/>
            <person name="Tripathy S."/>
            <person name="Wawra S."/>
            <person name="van West P."/>
            <person name="Whitty B.R."/>
            <person name="Coutinho P.M."/>
            <person name="Henrissat B."/>
            <person name="Martin F."/>
            <person name="Thomas P.D."/>
            <person name="Tyler B.M."/>
            <person name="De Vries R.P."/>
            <person name="Kamoun S."/>
            <person name="Yandell M."/>
            <person name="Tisserat N."/>
            <person name="Buell C.R."/>
        </authorList>
    </citation>
    <scope>NUCLEOTIDE SEQUENCE</scope>
    <source>
        <strain evidence="6">DAOM:BR144</strain>
    </source>
</reference>
<organism evidence="5 6">
    <name type="scientific">Globisporangium ultimum (strain ATCC 200006 / CBS 805.95 / DAOM BR144)</name>
    <name type="common">Pythium ultimum</name>
    <dbReference type="NCBI Taxonomy" id="431595"/>
    <lineage>
        <taxon>Eukaryota</taxon>
        <taxon>Sar</taxon>
        <taxon>Stramenopiles</taxon>
        <taxon>Oomycota</taxon>
        <taxon>Peronosporomycetes</taxon>
        <taxon>Pythiales</taxon>
        <taxon>Pythiaceae</taxon>
        <taxon>Globisporangium</taxon>
    </lineage>
</organism>
<keyword evidence="6" id="KW-1185">Reference proteome</keyword>
<evidence type="ECO:0000256" key="3">
    <source>
        <dbReference type="ARBA" id="ARBA00023163"/>
    </source>
</evidence>
<dbReference type="VEuPathDB" id="FungiDB:PYU1_G008946"/>
<accession>K3WVG6</accession>
<evidence type="ECO:0000256" key="2">
    <source>
        <dbReference type="ARBA" id="ARBA00023125"/>
    </source>
</evidence>
<dbReference type="GO" id="GO:0006352">
    <property type="term" value="P:DNA-templated transcription initiation"/>
    <property type="evidence" value="ECO:0007669"/>
    <property type="project" value="InterPro"/>
</dbReference>
<dbReference type="PANTHER" id="PTHR10126">
    <property type="entry name" value="TATA-BOX BINDING PROTEIN"/>
    <property type="match status" value="1"/>
</dbReference>
<evidence type="ECO:0008006" key="7">
    <source>
        <dbReference type="Google" id="ProtNLM"/>
    </source>
</evidence>
<dbReference type="GO" id="GO:0003677">
    <property type="term" value="F:DNA binding"/>
    <property type="evidence" value="ECO:0007669"/>
    <property type="project" value="UniProtKB-KW"/>
</dbReference>